<evidence type="ECO:0000256" key="1">
    <source>
        <dbReference type="ARBA" id="ARBA00023239"/>
    </source>
</evidence>
<evidence type="ECO:0000313" key="4">
    <source>
        <dbReference type="EMBL" id="AQQ00780.1"/>
    </source>
</evidence>
<feature type="active site" description="Proton donor/acceptor" evidence="3">
    <location>
        <position position="134"/>
    </location>
</feature>
<dbReference type="PANTHER" id="PTHR42849:SF1">
    <property type="entry name" value="N-ACETYLNEURAMINATE LYASE"/>
    <property type="match status" value="1"/>
</dbReference>
<dbReference type="STRING" id="247523.B0W48_13760"/>
<sequence>MNISGIIGYPITPFNNDQGVDFDKLRIVIDTLLTAKVDAIAALGSAGEAAYLSQTEWENIASYTVKYVAGRVPVVIGIAELTTEQALKRATYAHSIGADVIMLSPFSYYKLNDDEIYAHYQSVSDATPLPIMIYNNPATCGVDMSPQFMLKMVNNIKNAVMIKESTGDIQRMHKIYKLSNGEVPFFNGCNHMALEALNAGAVGWCTAAPCLIGDQPKQLLAAVKSGNSSKAKELFYQQYDFLEFIVKSGLAAAVKSGFALQGVDVGDPRKPLLPLSVSEQARLKGMLLNLDALC</sequence>
<dbReference type="PRINTS" id="PR00146">
    <property type="entry name" value="DHPICSNTHASE"/>
</dbReference>
<dbReference type="GO" id="GO:0005829">
    <property type="term" value="C:cytosol"/>
    <property type="evidence" value="ECO:0007669"/>
    <property type="project" value="TreeGrafter"/>
</dbReference>
<name>A0A1Q2H088_9GAMM</name>
<dbReference type="Gene3D" id="3.20.20.70">
    <property type="entry name" value="Aldolase class I"/>
    <property type="match status" value="1"/>
</dbReference>
<dbReference type="AlphaFoldDB" id="A0A1Q2H088"/>
<dbReference type="SUPFAM" id="SSF51569">
    <property type="entry name" value="Aldolase"/>
    <property type="match status" value="1"/>
</dbReference>
<dbReference type="PIRSF" id="PIRSF001365">
    <property type="entry name" value="DHDPS"/>
    <property type="match status" value="1"/>
</dbReference>
<accession>A0A1Q2H088</accession>
<keyword evidence="1 2" id="KW-0456">Lyase</keyword>
<evidence type="ECO:0000313" key="5">
    <source>
        <dbReference type="Proteomes" id="UP000188243"/>
    </source>
</evidence>
<dbReference type="CDD" id="cd00408">
    <property type="entry name" value="DHDPS-like"/>
    <property type="match status" value="1"/>
</dbReference>
<dbReference type="EMBL" id="CP019628">
    <property type="protein sequence ID" value="AQQ00780.1"/>
    <property type="molecule type" value="Genomic_DNA"/>
</dbReference>
<organism evidence="4 5">
    <name type="scientific">Pseudoalteromonas aliena</name>
    <dbReference type="NCBI Taxonomy" id="247523"/>
    <lineage>
        <taxon>Bacteria</taxon>
        <taxon>Pseudomonadati</taxon>
        <taxon>Pseudomonadota</taxon>
        <taxon>Gammaproteobacteria</taxon>
        <taxon>Alteromonadales</taxon>
        <taxon>Pseudoalteromonadaceae</taxon>
        <taxon>Pseudoalteromonas</taxon>
    </lineage>
</organism>
<reference evidence="4 5" key="1">
    <citation type="submission" date="2017-02" db="EMBL/GenBank/DDBJ databases">
        <title>Complete genome sequence of the cold-active Pseudoalteromonas aliena strain EH1 isolated from Arctic seawater.</title>
        <authorList>
            <person name="Kim E."/>
            <person name="Heo E."/>
            <person name="Kim H."/>
            <person name="Kim D."/>
        </authorList>
    </citation>
    <scope>NUCLEOTIDE SEQUENCE [LARGE SCALE GENOMIC DNA]</scope>
    <source>
        <strain evidence="4 5">EH1</strain>
    </source>
</reference>
<comment type="similarity">
    <text evidence="2">Belongs to the DapA family.</text>
</comment>
<dbReference type="RefSeq" id="WP_077537457.1">
    <property type="nucleotide sequence ID" value="NZ_CP019628.1"/>
</dbReference>
<evidence type="ECO:0000256" key="2">
    <source>
        <dbReference type="PIRNR" id="PIRNR001365"/>
    </source>
</evidence>
<dbReference type="GO" id="GO:0008747">
    <property type="term" value="F:N-acetylneuraminate lyase activity"/>
    <property type="evidence" value="ECO:0007669"/>
    <property type="project" value="TreeGrafter"/>
</dbReference>
<dbReference type="SMART" id="SM01130">
    <property type="entry name" value="DHDPS"/>
    <property type="match status" value="1"/>
</dbReference>
<gene>
    <name evidence="4" type="ORF">B0W48_13760</name>
</gene>
<dbReference type="Proteomes" id="UP000188243">
    <property type="component" value="Chromosome"/>
</dbReference>
<dbReference type="KEGG" id="paln:B0W48_13760"/>
<dbReference type="Pfam" id="PF00701">
    <property type="entry name" value="DHDPS"/>
    <property type="match status" value="1"/>
</dbReference>
<dbReference type="GO" id="GO:0019262">
    <property type="term" value="P:N-acetylneuraminate catabolic process"/>
    <property type="evidence" value="ECO:0007669"/>
    <property type="project" value="TreeGrafter"/>
</dbReference>
<evidence type="ECO:0000256" key="3">
    <source>
        <dbReference type="PIRSR" id="PIRSR001365-1"/>
    </source>
</evidence>
<dbReference type="PANTHER" id="PTHR42849">
    <property type="entry name" value="N-ACETYLNEURAMINATE LYASE"/>
    <property type="match status" value="1"/>
</dbReference>
<feature type="active site" description="Schiff-base intermediate with substrate" evidence="3">
    <location>
        <position position="163"/>
    </location>
</feature>
<protein>
    <submittedName>
        <fullName evidence="4">Dihydrodipicolinate synthase family protein</fullName>
    </submittedName>
</protein>
<dbReference type="InterPro" id="IPR002220">
    <property type="entry name" value="DapA-like"/>
</dbReference>
<dbReference type="InterPro" id="IPR013785">
    <property type="entry name" value="Aldolase_TIM"/>
</dbReference>
<proteinExistence type="inferred from homology"/>